<reference evidence="4 5" key="1">
    <citation type="submission" date="2019-10" db="EMBL/GenBank/DDBJ databases">
        <title>Two novel species isolated from a subtropical stream in China.</title>
        <authorList>
            <person name="Lu H."/>
        </authorList>
    </citation>
    <scope>NUCLEOTIDE SEQUENCE [LARGE SCALE GENOMIC DNA]</scope>
    <source>
        <strain evidence="4 5">FT103W</strain>
    </source>
</reference>
<organism evidence="4 5">
    <name type="scientific">Rugamonas rivuli</name>
    <dbReference type="NCBI Taxonomy" id="2743358"/>
    <lineage>
        <taxon>Bacteria</taxon>
        <taxon>Pseudomonadati</taxon>
        <taxon>Pseudomonadota</taxon>
        <taxon>Betaproteobacteria</taxon>
        <taxon>Burkholderiales</taxon>
        <taxon>Oxalobacteraceae</taxon>
        <taxon>Telluria group</taxon>
        <taxon>Rugamonas</taxon>
    </lineage>
</organism>
<evidence type="ECO:0000256" key="2">
    <source>
        <dbReference type="SAM" id="SignalP"/>
    </source>
</evidence>
<comment type="caution">
    <text evidence="4">The sequence shown here is derived from an EMBL/GenBank/DDBJ whole genome shotgun (WGS) entry which is preliminary data.</text>
</comment>
<feature type="region of interest" description="Disordered" evidence="1">
    <location>
        <begin position="169"/>
        <end position="196"/>
    </location>
</feature>
<keyword evidence="5" id="KW-1185">Reference proteome</keyword>
<accession>A0A843SI98</accession>
<feature type="domain" description="DUF2059" evidence="3">
    <location>
        <begin position="109"/>
        <end position="163"/>
    </location>
</feature>
<dbReference type="EMBL" id="WHUF01000003">
    <property type="protein sequence ID" value="MQA20116.1"/>
    <property type="molecule type" value="Genomic_DNA"/>
</dbReference>
<sequence>MKKILATLVTSLALIGAAPVYAQADAASTAAAQELFDAMNLRSVMTGVMQQMSQNLGTSMRAGAEAAIKNNPTTTPEQKKQALAKMEAELPPAISTLQSAINDPAMIDEILAESVPLYARTYNADELKQIAAFYRSPVGAKMLATMPKLTAESMQIGQAIAMRRLGPLMQQQQVQHQQAQAQEQEQKQKTKQPAKK</sequence>
<evidence type="ECO:0000259" key="3">
    <source>
        <dbReference type="Pfam" id="PF09832"/>
    </source>
</evidence>
<name>A0A843SI98_9BURK</name>
<proteinExistence type="predicted"/>
<dbReference type="Proteomes" id="UP000444318">
    <property type="component" value="Unassembled WGS sequence"/>
</dbReference>
<evidence type="ECO:0000256" key="1">
    <source>
        <dbReference type="SAM" id="MobiDB-lite"/>
    </source>
</evidence>
<dbReference type="Pfam" id="PF09832">
    <property type="entry name" value="DUF2059"/>
    <property type="match status" value="1"/>
</dbReference>
<feature type="chain" id="PRO_5032445494" evidence="2">
    <location>
        <begin position="23"/>
        <end position="196"/>
    </location>
</feature>
<evidence type="ECO:0000313" key="5">
    <source>
        <dbReference type="Proteomes" id="UP000444318"/>
    </source>
</evidence>
<evidence type="ECO:0000313" key="4">
    <source>
        <dbReference type="EMBL" id="MQA20116.1"/>
    </source>
</evidence>
<feature type="compositionally biased region" description="Low complexity" evidence="1">
    <location>
        <begin position="170"/>
        <end position="183"/>
    </location>
</feature>
<feature type="signal peptide" evidence="2">
    <location>
        <begin position="1"/>
        <end position="22"/>
    </location>
</feature>
<dbReference type="RefSeq" id="WP_152804384.1">
    <property type="nucleotide sequence ID" value="NZ_WHUF01000003.1"/>
</dbReference>
<dbReference type="InterPro" id="IPR018637">
    <property type="entry name" value="DUF2059"/>
</dbReference>
<protein>
    <submittedName>
        <fullName evidence="4">DUF2059 domain-containing protein</fullName>
    </submittedName>
</protein>
<gene>
    <name evidence="4" type="ORF">GEV01_11410</name>
</gene>
<dbReference type="AlphaFoldDB" id="A0A843SI98"/>
<keyword evidence="2" id="KW-0732">Signal</keyword>